<dbReference type="Gene3D" id="3.30.70.250">
    <property type="entry name" value="Malonyl-CoA ACP transacylase, ACP-binding"/>
    <property type="match status" value="1"/>
</dbReference>
<dbReference type="SMART" id="SM00827">
    <property type="entry name" value="PKS_AT"/>
    <property type="match status" value="1"/>
</dbReference>
<feature type="domain" description="Malonyl-CoA:ACP transacylase (MAT)" evidence="2">
    <location>
        <begin position="42"/>
        <end position="337"/>
    </location>
</feature>
<proteinExistence type="predicted"/>
<gene>
    <name evidence="3" type="primary">dipS</name>
    <name evidence="3" type="ORF">SSDC_00980</name>
</gene>
<name>S5RLT2_9PROT</name>
<keyword evidence="1 3" id="KW-0808">Transferase</keyword>
<accession>S5RLT2</accession>
<protein>
    <submittedName>
        <fullName evidence="3">Polyketide biosynthesis acyltransferase-like protein, PedC-like protein</fullName>
    </submittedName>
</protein>
<dbReference type="Proteomes" id="UP000015216">
    <property type="component" value="Chromosome"/>
</dbReference>
<keyword evidence="3" id="KW-0012">Acyltransferase</keyword>
<dbReference type="InterPro" id="IPR001227">
    <property type="entry name" value="Ac_transferase_dom_sf"/>
</dbReference>
<dbReference type="STRING" id="669502.SSDC_00980"/>
<dbReference type="eggNOG" id="COG3321">
    <property type="taxonomic scope" value="Bacteria"/>
</dbReference>
<sequence length="365" mass="42832">MLNFSIFKLKMIKIPNNKEEYSSNKFNTTQYKFMSDSPIVWMFSGQGSQYFNMGKMLYNKNITFRYWMKKLDIISIKYIGQSIIKILYNNEFSETKLFNQTLYTHPALFMFQYAMAKTLLSQDFKIPDILFGASLGEFIAAAFANITEVEESLFDIIKQAFLFEFYCNNGAMILIIDDINNSYINSIFYDKYQYELAAINFDRCFVISGLYNKITKIIKFLKKKNITYQILPVSTAFHSSQIDIVKNKFNLIFKNRIINKSTIPIISCAYLSINKLNNINFFSGDYWWNVIRNPIQFSKAIMDFKKKYPKAIYIDLSPSGNMGTFVKYNLCIEKRNRVIQIIDPFNKDLINLDLARKKLKILINS</sequence>
<evidence type="ECO:0000256" key="1">
    <source>
        <dbReference type="ARBA" id="ARBA00022679"/>
    </source>
</evidence>
<dbReference type="SUPFAM" id="SSF52151">
    <property type="entry name" value="FabD/lysophospholipase-like"/>
    <property type="match status" value="1"/>
</dbReference>
<dbReference type="EMBL" id="CP003468">
    <property type="protein sequence ID" value="AGS06886.1"/>
    <property type="molecule type" value="Genomic_DNA"/>
</dbReference>
<keyword evidence="4" id="KW-1185">Reference proteome</keyword>
<evidence type="ECO:0000313" key="4">
    <source>
        <dbReference type="Proteomes" id="UP000015216"/>
    </source>
</evidence>
<dbReference type="AlphaFoldDB" id="S5RLT2"/>
<reference evidence="3 4" key="1">
    <citation type="journal article" date="2013" name="Curr. Biol.">
        <title>Defensive bacteriome symbiont with a drastically reduced genome.</title>
        <authorList>
            <person name="Nakabachi A."/>
            <person name="Ueoka R."/>
            <person name="Oshima K."/>
            <person name="Teta R."/>
            <person name="Mangoni A."/>
            <person name="Gurgui M."/>
            <person name="Oldham N.J."/>
            <person name="van Echten-Deckert G."/>
            <person name="Okamura K."/>
            <person name="Yamamoto K."/>
            <person name="Inoue H."/>
            <person name="Ohkuma M."/>
            <person name="Hongoh Y."/>
            <person name="Miyagishima S.Y."/>
            <person name="Hattori M."/>
            <person name="Piel J."/>
            <person name="Fukatsu T."/>
        </authorList>
    </citation>
    <scope>NUCLEOTIDE SEQUENCE [LARGE SCALE GENOMIC DNA]</scope>
    <source>
        <strain evidence="3 4">DC</strain>
    </source>
</reference>
<evidence type="ECO:0000259" key="2">
    <source>
        <dbReference type="SMART" id="SM00827"/>
    </source>
</evidence>
<organism evidence="3 4">
    <name type="scientific">Candidatus Profftella armatura</name>
    <dbReference type="NCBI Taxonomy" id="669502"/>
    <lineage>
        <taxon>Bacteria</taxon>
        <taxon>Pseudomonadati</taxon>
        <taxon>Pseudomonadota</taxon>
        <taxon>Betaproteobacteria</taxon>
        <taxon>Candidatus Profftella</taxon>
    </lineage>
</organism>
<dbReference type="PANTHER" id="PTHR45681:SF6">
    <property type="entry name" value="POLYKETIDE SYNTHASE 37"/>
    <property type="match status" value="1"/>
</dbReference>
<dbReference type="KEGG" id="ssdc:SSDC_00980"/>
<dbReference type="GO" id="GO:0016746">
    <property type="term" value="F:acyltransferase activity"/>
    <property type="evidence" value="ECO:0007669"/>
    <property type="project" value="UniProtKB-KW"/>
</dbReference>
<dbReference type="InterPro" id="IPR050444">
    <property type="entry name" value="Polyketide_Synthase"/>
</dbReference>
<evidence type="ECO:0000313" key="3">
    <source>
        <dbReference type="EMBL" id="AGS06886.1"/>
    </source>
</evidence>
<dbReference type="InterPro" id="IPR016035">
    <property type="entry name" value="Acyl_Trfase/lysoPLipase"/>
</dbReference>
<dbReference type="Pfam" id="PF00698">
    <property type="entry name" value="Acyl_transf_1"/>
    <property type="match status" value="1"/>
</dbReference>
<dbReference type="Gene3D" id="3.40.366.10">
    <property type="entry name" value="Malonyl-Coenzyme A Acyl Carrier Protein, domain 2"/>
    <property type="match status" value="1"/>
</dbReference>
<dbReference type="InterPro" id="IPR014043">
    <property type="entry name" value="Acyl_transferase_dom"/>
</dbReference>
<dbReference type="HOGENOM" id="CLU_030558_3_1_4"/>
<dbReference type="PANTHER" id="PTHR45681">
    <property type="entry name" value="POLYKETIDE SYNTHASE 44-RELATED"/>
    <property type="match status" value="1"/>
</dbReference>